<protein>
    <recommendedName>
        <fullName evidence="2">COR domain-containing protein</fullName>
    </recommendedName>
</protein>
<dbReference type="EMBL" id="HBIN01000802">
    <property type="protein sequence ID" value="CAE0430061.1"/>
    <property type="molecule type" value="Transcribed_RNA"/>
</dbReference>
<evidence type="ECO:0000313" key="9">
    <source>
        <dbReference type="EMBL" id="CAE0430067.1"/>
    </source>
</evidence>
<organism evidence="10">
    <name type="scientific">Aplanochytrium stocchinoi</name>
    <dbReference type="NCBI Taxonomy" id="215587"/>
    <lineage>
        <taxon>Eukaryota</taxon>
        <taxon>Sar</taxon>
        <taxon>Stramenopiles</taxon>
        <taxon>Bigyra</taxon>
        <taxon>Labyrinthulomycetes</taxon>
        <taxon>Thraustochytrida</taxon>
        <taxon>Thraustochytriidae</taxon>
        <taxon>Aplanochytrium</taxon>
    </lineage>
</organism>
<evidence type="ECO:0000313" key="5">
    <source>
        <dbReference type="EMBL" id="CAE0430062.1"/>
    </source>
</evidence>
<dbReference type="InterPro" id="IPR036388">
    <property type="entry name" value="WH-like_DNA-bd_sf"/>
</dbReference>
<sequence length="334" mass="38361">MKWVLLLDEILLKKEETNFLTMLEAKEIGASEKVGIKNTAVLDDALKFFSNSGIIVHFDSTEALKNLIVIQPDWLIFSIGKVTLKSSLDMYCEFRKKFENLGLLEDLNTLQTKAVATRDFLEYIWEKEEIDFLIDVMKHTLLLSEFERDLDERGYLIPNLLPLCKRTPDTLTSALRCVFNFSSAFVSPGFFPRLMCLCINYAYAPSKTRNAKLLLKEPKLFKNFCSIEFEPGCLVHLREKNGSLQEITMFVGDKKFARKCLMILHSIVINLCNHLPSSRSINSPSILLEDESTGNLINHDEAKKISLEPWFDQDYIAVRKGSRNRISKRFLDGI</sequence>
<dbReference type="Gene3D" id="1.10.10.10">
    <property type="entry name" value="Winged helix-like DNA-binding domain superfamily/Winged helix DNA-binding domain"/>
    <property type="match status" value="1"/>
</dbReference>
<dbReference type="AlphaFoldDB" id="A0A6S7ZGJ1"/>
<dbReference type="EMBL" id="HBIN01000808">
    <property type="protein sequence ID" value="CAE0430067.1"/>
    <property type="molecule type" value="Transcribed_RNA"/>
</dbReference>
<feature type="domain" description="COR" evidence="2">
    <location>
        <begin position="2"/>
        <end position="161"/>
    </location>
</feature>
<accession>A0A6S7ZGJ1</accession>
<dbReference type="Pfam" id="PF16095">
    <property type="entry name" value="COR-A"/>
    <property type="match status" value="1"/>
</dbReference>
<evidence type="ECO:0000313" key="10">
    <source>
        <dbReference type="EMBL" id="CAE0430069.1"/>
    </source>
</evidence>
<evidence type="ECO:0000313" key="3">
    <source>
        <dbReference type="EMBL" id="CAE0430060.1"/>
    </source>
</evidence>
<evidence type="ECO:0000313" key="6">
    <source>
        <dbReference type="EMBL" id="CAE0430064.1"/>
    </source>
</evidence>
<evidence type="ECO:0000259" key="2">
    <source>
        <dbReference type="Pfam" id="PF16095"/>
    </source>
</evidence>
<reference evidence="10" key="1">
    <citation type="submission" date="2021-01" db="EMBL/GenBank/DDBJ databases">
        <authorList>
            <person name="Corre E."/>
            <person name="Pelletier E."/>
            <person name="Niang G."/>
            <person name="Scheremetjew M."/>
            <person name="Finn R."/>
            <person name="Kale V."/>
            <person name="Holt S."/>
            <person name="Cochrane G."/>
            <person name="Meng A."/>
            <person name="Brown T."/>
            <person name="Cohen L."/>
        </authorList>
    </citation>
    <scope>NUCLEOTIDE SEQUENCE</scope>
    <source>
        <strain evidence="10">GSBS06</strain>
    </source>
</reference>
<dbReference type="EMBL" id="HBIN01000803">
    <property type="protein sequence ID" value="CAE0430062.1"/>
    <property type="molecule type" value="Transcribed_RNA"/>
</dbReference>
<dbReference type="InterPro" id="IPR032171">
    <property type="entry name" value="COR-A"/>
</dbReference>
<dbReference type="EMBL" id="HBIN01000801">
    <property type="protein sequence ID" value="CAE0430060.1"/>
    <property type="molecule type" value="Transcribed_RNA"/>
</dbReference>
<gene>
    <name evidence="3" type="ORF">ASTO00021_LOCUS381</name>
    <name evidence="4" type="ORF">ASTO00021_LOCUS382</name>
    <name evidence="5" type="ORF">ASTO00021_LOCUS383</name>
    <name evidence="6" type="ORF">ASTO00021_LOCUS385</name>
    <name evidence="7" type="ORF">ASTO00021_LOCUS386</name>
    <name evidence="8" type="ORF">ASTO00021_LOCUS387</name>
    <name evidence="9" type="ORF">ASTO00021_LOCUS388</name>
    <name evidence="10" type="ORF">ASTO00021_LOCUS389</name>
</gene>
<proteinExistence type="predicted"/>
<evidence type="ECO:0000313" key="7">
    <source>
        <dbReference type="EMBL" id="CAE0430065.1"/>
    </source>
</evidence>
<keyword evidence="1" id="KW-0677">Repeat</keyword>
<evidence type="ECO:0000256" key="1">
    <source>
        <dbReference type="ARBA" id="ARBA00022737"/>
    </source>
</evidence>
<dbReference type="EMBL" id="HBIN01000807">
    <property type="protein sequence ID" value="CAE0430066.1"/>
    <property type="molecule type" value="Transcribed_RNA"/>
</dbReference>
<dbReference type="EMBL" id="HBIN01000805">
    <property type="protein sequence ID" value="CAE0430064.1"/>
    <property type="molecule type" value="Transcribed_RNA"/>
</dbReference>
<name>A0A6S7ZGJ1_9STRA</name>
<evidence type="ECO:0000313" key="4">
    <source>
        <dbReference type="EMBL" id="CAE0430061.1"/>
    </source>
</evidence>
<dbReference type="EMBL" id="HBIN01000806">
    <property type="protein sequence ID" value="CAE0430065.1"/>
    <property type="molecule type" value="Transcribed_RNA"/>
</dbReference>
<dbReference type="EMBL" id="HBIN01000809">
    <property type="protein sequence ID" value="CAE0430069.1"/>
    <property type="molecule type" value="Transcribed_RNA"/>
</dbReference>
<evidence type="ECO:0000313" key="8">
    <source>
        <dbReference type="EMBL" id="CAE0430066.1"/>
    </source>
</evidence>